<dbReference type="GO" id="GO:0006099">
    <property type="term" value="P:tricarboxylic acid cycle"/>
    <property type="evidence" value="ECO:0007669"/>
    <property type="project" value="InterPro"/>
</dbReference>
<evidence type="ECO:0000256" key="6">
    <source>
        <dbReference type="ARBA" id="ARBA00022842"/>
    </source>
</evidence>
<dbReference type="InterPro" id="IPR021135">
    <property type="entry name" value="PEP_COase"/>
</dbReference>
<dbReference type="InterPro" id="IPR022805">
    <property type="entry name" value="PEP_COase_bac/pln-type"/>
</dbReference>
<organism evidence="13 14">
    <name type="scientific">Leucothrix arctica</name>
    <dbReference type="NCBI Taxonomy" id="1481894"/>
    <lineage>
        <taxon>Bacteria</taxon>
        <taxon>Pseudomonadati</taxon>
        <taxon>Pseudomonadota</taxon>
        <taxon>Gammaproteobacteria</taxon>
        <taxon>Thiotrichales</taxon>
        <taxon>Thiotrichaceae</taxon>
        <taxon>Leucothrix</taxon>
    </lineage>
</organism>
<comment type="similarity">
    <text evidence="3 10">Belongs to the PEPCase type 1 family.</text>
</comment>
<dbReference type="Pfam" id="PF00311">
    <property type="entry name" value="PEPcase"/>
    <property type="match status" value="1"/>
</dbReference>
<evidence type="ECO:0000256" key="5">
    <source>
        <dbReference type="ARBA" id="ARBA00022419"/>
    </source>
</evidence>
<dbReference type="GO" id="GO:0006107">
    <property type="term" value="P:oxaloacetate metabolic process"/>
    <property type="evidence" value="ECO:0007669"/>
    <property type="project" value="UniProtKB-UniRule"/>
</dbReference>
<dbReference type="PANTHER" id="PTHR30523">
    <property type="entry name" value="PHOSPHOENOLPYRUVATE CARBOXYLASE"/>
    <property type="match status" value="1"/>
</dbReference>
<dbReference type="SUPFAM" id="SSF51621">
    <property type="entry name" value="Phosphoenolpyruvate/pyruvate domain"/>
    <property type="match status" value="1"/>
</dbReference>
<comment type="caution">
    <text evidence="13">The sequence shown here is derived from an EMBL/GenBank/DDBJ whole genome shotgun (WGS) entry which is preliminary data.</text>
</comment>
<dbReference type="PRINTS" id="PR00150">
    <property type="entry name" value="PEPCARBXLASE"/>
</dbReference>
<dbReference type="EMBL" id="QGKL01000012">
    <property type="protein sequence ID" value="PWQ98378.1"/>
    <property type="molecule type" value="Genomic_DNA"/>
</dbReference>
<accession>A0A317CIJ0</accession>
<keyword evidence="13" id="KW-0670">Pyruvate</keyword>
<keyword evidence="8 10" id="KW-0120">Carbon dioxide fixation</keyword>
<dbReference type="InterPro" id="IPR015813">
    <property type="entry name" value="Pyrv/PenolPyrv_kinase-like_dom"/>
</dbReference>
<evidence type="ECO:0000256" key="8">
    <source>
        <dbReference type="ARBA" id="ARBA00023300"/>
    </source>
</evidence>
<dbReference type="AlphaFoldDB" id="A0A317CIJ0"/>
<dbReference type="PANTHER" id="PTHR30523:SF46">
    <property type="entry name" value="PHOSPHOENOLPYRUVATE CARBOXYLASE"/>
    <property type="match status" value="1"/>
</dbReference>
<comment type="function">
    <text evidence="2 10">Forms oxaloacetate, a four-carbon dicarboxylic acid source for the tricarboxylic acid cycle.</text>
</comment>
<sequence length="932" mass="105975">MSNEMQTATLQEQVRMVGDLLGEVLCELGGEALYNDVEHLRKGYIKLSANNNDVDRAELMRYIESLDIDRVEEVIRSFNIFYMLSNIVEENLLHRNRRKIFRTNSDTLWKGSFLGSVNDMKNQGLSADELQKVINEMQYLPVFTAHPTEARRRTVMVIQRSIFLTLNQLHNDHLIEEERTDLMRHLKAKIQLLWRTNDVRVDKPTVEDEIRFGLFYFNNSIFEAIPQMYRYFERSVNKVYGEGEITIPRVIKFGSWIGGDRDGNPFVTADVTRNAIRLHMQCVLNEYISRTRSLRNILSHDLAFVAPSDDFNASIKSDEDDLLVDVFKEKPLQLRHEPYRRKLQMMAYRLKQNLLQVNARLNGEAITSFPHAYNGIDAYMKDLYIIRDSLYSHGDQATADSELKDLIRIAETCGFSLFDLDIRQESTEHTQAVTEVLEQFRPNLGYADMDEDQRIAVLSELIENTALPRANPASLTDQTIEVLKVFDTMIEMRKETGDSIFGTYVISMTHSASHIMEVMFLARLAGLAGKDSDGKYFADIQISPLFETIEDLQHIAIVLDKLLANPTYKALLDVSGNMQEVMLGYSDSCKDGGILASQWSLYNAQKQVIALTEKYDVNCRLFHGRGGTVGRGGGPTHEAILSQPPDTVKGQIKFTEQGEVISNKYSNVETAVYELGVGMTGLMKSSIGLVKKQGPYGEQYLSAMAKIAEAGEASYRVLTDDTEGFQDYFYENTPVQEVGLLNIGSRPSHRKAVVRSKSSIRAIPWVFGWSQARHTLPAWYGIGSALASFRSESTEGEAALKDMHKNWPFFRALVSNVQMSLSKARMDTAKEYSQLWKDKEQSEMIYQMIKTEYELTVKEILALSEQSSLLEADTQLSASLTRREPYLDPLNHIQVMLLKRHRPLQDNDEESPWLDGLLLTINALAAGMRNTG</sequence>
<dbReference type="InterPro" id="IPR033129">
    <property type="entry name" value="PEPCASE_His_AS"/>
</dbReference>
<keyword evidence="7 10" id="KW-0456">Lyase</keyword>
<comment type="catalytic activity">
    <reaction evidence="9 10">
        <text>oxaloacetate + phosphate = phosphoenolpyruvate + hydrogencarbonate</text>
        <dbReference type="Rhea" id="RHEA:28370"/>
        <dbReference type="ChEBI" id="CHEBI:16452"/>
        <dbReference type="ChEBI" id="CHEBI:17544"/>
        <dbReference type="ChEBI" id="CHEBI:43474"/>
        <dbReference type="ChEBI" id="CHEBI:58702"/>
        <dbReference type="EC" id="4.1.1.31"/>
    </reaction>
</comment>
<dbReference type="NCBIfam" id="NF000584">
    <property type="entry name" value="PRK00009.1"/>
    <property type="match status" value="1"/>
</dbReference>
<evidence type="ECO:0000256" key="9">
    <source>
        <dbReference type="ARBA" id="ARBA00048995"/>
    </source>
</evidence>
<evidence type="ECO:0000313" key="14">
    <source>
        <dbReference type="Proteomes" id="UP000245506"/>
    </source>
</evidence>
<dbReference type="GO" id="GO:0008964">
    <property type="term" value="F:phosphoenolpyruvate carboxylase activity"/>
    <property type="evidence" value="ECO:0007669"/>
    <property type="project" value="UniProtKB-UniRule"/>
</dbReference>
<dbReference type="HAMAP" id="MF_00595">
    <property type="entry name" value="PEPcase_type1"/>
    <property type="match status" value="1"/>
</dbReference>
<evidence type="ECO:0000256" key="11">
    <source>
        <dbReference type="PROSITE-ProRule" id="PRU10111"/>
    </source>
</evidence>
<dbReference type="PROSITE" id="PS00781">
    <property type="entry name" value="PEPCASE_1"/>
    <property type="match status" value="1"/>
</dbReference>
<dbReference type="PROSITE" id="PS00393">
    <property type="entry name" value="PEPCASE_2"/>
    <property type="match status" value="1"/>
</dbReference>
<feature type="active site" evidence="10 12">
    <location>
        <position position="590"/>
    </location>
</feature>
<dbReference type="GO" id="GO:0015977">
    <property type="term" value="P:carbon fixation"/>
    <property type="evidence" value="ECO:0007669"/>
    <property type="project" value="UniProtKB-UniRule"/>
</dbReference>
<dbReference type="EC" id="4.1.1.31" evidence="4 10"/>
<gene>
    <name evidence="10" type="primary">ppc</name>
    <name evidence="13" type="ORF">DKT75_04425</name>
</gene>
<dbReference type="Proteomes" id="UP000245506">
    <property type="component" value="Unassembled WGS sequence"/>
</dbReference>
<evidence type="ECO:0000256" key="10">
    <source>
        <dbReference type="HAMAP-Rule" id="MF_00595"/>
    </source>
</evidence>
<comment type="cofactor">
    <cofactor evidence="1 10">
        <name>Mg(2+)</name>
        <dbReference type="ChEBI" id="CHEBI:18420"/>
    </cofactor>
</comment>
<evidence type="ECO:0000256" key="1">
    <source>
        <dbReference type="ARBA" id="ARBA00001946"/>
    </source>
</evidence>
<comment type="subunit">
    <text evidence="10">Homotetramer.</text>
</comment>
<keyword evidence="6 10" id="KW-0460">Magnesium</keyword>
<evidence type="ECO:0000256" key="4">
    <source>
        <dbReference type="ARBA" id="ARBA00012305"/>
    </source>
</evidence>
<dbReference type="Gene3D" id="1.20.1440.90">
    <property type="entry name" value="Phosphoenolpyruvate/pyruvate domain"/>
    <property type="match status" value="1"/>
</dbReference>
<evidence type="ECO:0000256" key="12">
    <source>
        <dbReference type="PROSITE-ProRule" id="PRU10112"/>
    </source>
</evidence>
<evidence type="ECO:0000256" key="2">
    <source>
        <dbReference type="ARBA" id="ARBA00003670"/>
    </source>
</evidence>
<dbReference type="RefSeq" id="WP_109822219.1">
    <property type="nucleotide sequence ID" value="NZ_QGKL01000012.1"/>
</dbReference>
<evidence type="ECO:0000256" key="3">
    <source>
        <dbReference type="ARBA" id="ARBA00008346"/>
    </source>
</evidence>
<name>A0A317CIJ0_9GAMM</name>
<dbReference type="InterPro" id="IPR018129">
    <property type="entry name" value="PEP_COase_Lys_AS"/>
</dbReference>
<reference evidence="13 14" key="1">
    <citation type="submission" date="2018-05" db="EMBL/GenBank/DDBJ databases">
        <title>Leucothrix arctica sp. nov., isolated from Arctic seawater.</title>
        <authorList>
            <person name="Choi A."/>
            <person name="Baek K."/>
        </authorList>
    </citation>
    <scope>NUCLEOTIDE SEQUENCE [LARGE SCALE GENOMIC DNA]</scope>
    <source>
        <strain evidence="13 14">IMCC9719</strain>
    </source>
</reference>
<proteinExistence type="inferred from homology"/>
<dbReference type="OrthoDB" id="9768133at2"/>
<protein>
    <recommendedName>
        <fullName evidence="5 10">Phosphoenolpyruvate carboxylase</fullName>
        <shortName evidence="10">PEPC</shortName>
        <shortName evidence="10">PEPCase</shortName>
        <ecNumber evidence="4 10">4.1.1.31</ecNumber>
    </recommendedName>
</protein>
<evidence type="ECO:0000313" key="13">
    <source>
        <dbReference type="EMBL" id="PWQ98378.1"/>
    </source>
</evidence>
<dbReference type="GO" id="GO:0005829">
    <property type="term" value="C:cytosol"/>
    <property type="evidence" value="ECO:0007669"/>
    <property type="project" value="TreeGrafter"/>
</dbReference>
<keyword evidence="14" id="KW-1185">Reference proteome</keyword>
<evidence type="ECO:0000256" key="7">
    <source>
        <dbReference type="ARBA" id="ARBA00023239"/>
    </source>
</evidence>
<dbReference type="GO" id="GO:0000287">
    <property type="term" value="F:magnesium ion binding"/>
    <property type="evidence" value="ECO:0007669"/>
    <property type="project" value="UniProtKB-UniRule"/>
</dbReference>
<feature type="active site" evidence="10 11">
    <location>
        <position position="146"/>
    </location>
</feature>